<dbReference type="KEGG" id="hbs:IPV69_26565"/>
<keyword evidence="2" id="KW-0732">Signal</keyword>
<feature type="signal peptide" evidence="2">
    <location>
        <begin position="1"/>
        <end position="32"/>
    </location>
</feature>
<evidence type="ECO:0000256" key="1">
    <source>
        <dbReference type="SAM" id="MobiDB-lite"/>
    </source>
</evidence>
<proteinExistence type="predicted"/>
<feature type="chain" id="PRO_5034085405" description="DUF5666 domain-containing protein" evidence="2">
    <location>
        <begin position="33"/>
        <end position="238"/>
    </location>
</feature>
<reference evidence="3 4" key="1">
    <citation type="submission" date="2020-10" db="EMBL/GenBank/DDBJ databases">
        <title>Wide distribution of Phycisphaera-like planctomycetes from WD2101 soil group in peatlands and genome analysis of the first cultivated representative.</title>
        <authorList>
            <person name="Dedysh S.N."/>
            <person name="Beletsky A.V."/>
            <person name="Ivanova A."/>
            <person name="Kulichevskaya I.S."/>
            <person name="Suzina N.E."/>
            <person name="Philippov D.A."/>
            <person name="Rakitin A.L."/>
            <person name="Mardanov A.V."/>
            <person name="Ravin N.V."/>
        </authorList>
    </citation>
    <scope>NUCLEOTIDE SEQUENCE [LARGE SCALE GENOMIC DNA]</scope>
    <source>
        <strain evidence="3 4">M1803</strain>
    </source>
</reference>
<evidence type="ECO:0000313" key="3">
    <source>
        <dbReference type="EMBL" id="QOV89708.1"/>
    </source>
</evidence>
<dbReference type="RefSeq" id="WP_206292762.1">
    <property type="nucleotide sequence ID" value="NZ_CP063458.1"/>
</dbReference>
<evidence type="ECO:0000256" key="2">
    <source>
        <dbReference type="SAM" id="SignalP"/>
    </source>
</evidence>
<dbReference type="EMBL" id="CP063458">
    <property type="protein sequence ID" value="QOV89708.1"/>
    <property type="molecule type" value="Genomic_DNA"/>
</dbReference>
<evidence type="ECO:0000313" key="4">
    <source>
        <dbReference type="Proteomes" id="UP000593765"/>
    </source>
</evidence>
<sequence>MLHSITSASRVVYSIVLGLLAAAGAMSGSAGAAEPPAGKTPGSPAVEAAPTESVATKRPIDQKEKFGFGRFVSFKDGTLTLENNAGDLIVWNKIPESAKALKYDPEINDYKEIKGTAAALKEVKPGRYMMVGEKMAFVRIGARVEQVRGTFVSFKNERLLTLGKDLPESFTKRYGNNLHYSKFRDDVPVYESVDGGEYKLIGTANKVLGSVNEGTLVIVHGEGDDNITLIQIGEPTKK</sequence>
<organism evidence="3 4">
    <name type="scientific">Humisphaera borealis</name>
    <dbReference type="NCBI Taxonomy" id="2807512"/>
    <lineage>
        <taxon>Bacteria</taxon>
        <taxon>Pseudomonadati</taxon>
        <taxon>Planctomycetota</taxon>
        <taxon>Phycisphaerae</taxon>
        <taxon>Tepidisphaerales</taxon>
        <taxon>Tepidisphaeraceae</taxon>
        <taxon>Humisphaera</taxon>
    </lineage>
</organism>
<dbReference type="AlphaFoldDB" id="A0A7M2WW04"/>
<dbReference type="Proteomes" id="UP000593765">
    <property type="component" value="Chromosome"/>
</dbReference>
<accession>A0A7M2WW04</accession>
<keyword evidence="4" id="KW-1185">Reference proteome</keyword>
<gene>
    <name evidence="3" type="ORF">IPV69_26565</name>
</gene>
<name>A0A7M2WW04_9BACT</name>
<feature type="region of interest" description="Disordered" evidence="1">
    <location>
        <begin position="30"/>
        <end position="56"/>
    </location>
</feature>
<evidence type="ECO:0008006" key="5">
    <source>
        <dbReference type="Google" id="ProtNLM"/>
    </source>
</evidence>
<protein>
    <recommendedName>
        <fullName evidence="5">DUF5666 domain-containing protein</fullName>
    </recommendedName>
</protein>